<evidence type="ECO:0000313" key="6">
    <source>
        <dbReference type="WBParaSite" id="HCON_00081850-00001"/>
    </source>
</evidence>
<dbReference type="PANTHER" id="PTHR22741">
    <property type="entry name" value="P140CAP/SNIP-RELATED"/>
    <property type="match status" value="1"/>
</dbReference>
<dbReference type="OrthoDB" id="6022652at2759"/>
<name>A0A7I5E9A6_HAECO</name>
<feature type="compositionally biased region" description="Basic and acidic residues" evidence="3">
    <location>
        <begin position="345"/>
        <end position="356"/>
    </location>
</feature>
<reference evidence="6" key="1">
    <citation type="submission" date="2020-12" db="UniProtKB">
        <authorList>
            <consortium name="WormBaseParasite"/>
        </authorList>
    </citation>
    <scope>IDENTIFICATION</scope>
    <source>
        <strain evidence="6">MHco3</strain>
    </source>
</reference>
<keyword evidence="1 2" id="KW-0175">Coiled coil</keyword>
<dbReference type="Pfam" id="PF03915">
    <property type="entry name" value="AIP3"/>
    <property type="match status" value="1"/>
</dbReference>
<dbReference type="InterPro" id="IPR022782">
    <property type="entry name" value="AIP3-like_C"/>
</dbReference>
<feature type="region of interest" description="Disordered" evidence="3">
    <location>
        <begin position="512"/>
        <end position="532"/>
    </location>
</feature>
<organism evidence="5 6">
    <name type="scientific">Haemonchus contortus</name>
    <name type="common">Barber pole worm</name>
    <dbReference type="NCBI Taxonomy" id="6289"/>
    <lineage>
        <taxon>Eukaryota</taxon>
        <taxon>Metazoa</taxon>
        <taxon>Ecdysozoa</taxon>
        <taxon>Nematoda</taxon>
        <taxon>Chromadorea</taxon>
        <taxon>Rhabditida</taxon>
        <taxon>Rhabditina</taxon>
        <taxon>Rhabditomorpha</taxon>
        <taxon>Strongyloidea</taxon>
        <taxon>Trichostrongylidae</taxon>
        <taxon>Haemonchus</taxon>
    </lineage>
</organism>
<feature type="compositionally biased region" description="Polar residues" evidence="3">
    <location>
        <begin position="512"/>
        <end position="525"/>
    </location>
</feature>
<feature type="region of interest" description="Disordered" evidence="3">
    <location>
        <begin position="1"/>
        <end position="76"/>
    </location>
</feature>
<feature type="region of interest" description="Disordered" evidence="3">
    <location>
        <begin position="434"/>
        <end position="461"/>
    </location>
</feature>
<dbReference type="PANTHER" id="PTHR22741:SF10">
    <property type="entry name" value="COILED-COIL DOMAIN-CONTAINING PROTEIN CG32809"/>
    <property type="match status" value="1"/>
</dbReference>
<sequence length="853" mass="95745">MFGCITHQPRRHRPRNFEDEPSNLRSRSLDAQPPPKPLPFGTPPKPTGRLSSTPLKPSSLKGRTSPPSQSGQRGSLRLDKWISHLLSEGLEKCDQTPATDWRYADSSYRVTMAPLASSEVVDDEPMVRRFAPGPADSSTRAGSVLQHLREQGEHLEGSEQRRSASTLPSVGYRPTTPVRVPPQQYSGSPATMPRWDTYRNAEHFPQQNSHMMPSGGRQLEQMNVVFLQANDEVKRAILPPEVHSLDQVKMAFVRAFPNISRHYIEQPSIKIYIQEPSKGHLFYELDDPSDIRNKSVLKLREHSVTGMQSPVRFLDQPDYLSETENDDSRQRFVSLARPASAMAHSDYRKSSRKSYEPYDSYSSDTSSHDSRSVTRSGSATPVIDRESRARMETMERQLAGLSSLVHSALVSKGMSESSRRDMADLRREILALHPDAERAASEEPPSIPDSLSSHTQHQLDHLRQKLQQAGTDMKQLRRVAQINAQNARKFISEAAEEITRLVSQKIVIPVVNTPSGEGSRSPQKQSEIRERKNHEDRLIRLLEGLTRFENNVESVRSSVLTSNRKLRMSEVESLTEGLTQIGREAAALKTEFPSIQSGIEAQIKADMERIVRDEKYIRDQTAAVDQSLRRCKALANIMVTMKKLAMVQDPTIQRAKKETGSSSPAPSSPTQAPAPPPPPPPPPPKMDHTLPNSSKAAVSQANQNHDTRNSSAHPQQLTNGYHQQSNNLEIAAPFTPNISRNAPEQLPPIQQPSTEPSPAAELDVVLEEMSPTGIPPRPPSRYSVQDVRMKFQKPPELPEQIKNLMEEVVRRGSPAPEANERRLELEERQERLAEKQRQLLSQFQQLQQMTPLP</sequence>
<dbReference type="Proteomes" id="UP000025227">
    <property type="component" value="Unplaced"/>
</dbReference>
<dbReference type="AlphaFoldDB" id="A0A7I5E9A6"/>
<dbReference type="InterPro" id="IPR051825">
    <property type="entry name" value="SRCIN1"/>
</dbReference>
<dbReference type="Gene3D" id="1.20.58.1540">
    <property type="entry name" value="Actin interacting protein 3, C-terminal domain"/>
    <property type="match status" value="1"/>
</dbReference>
<dbReference type="OMA" id="ETTQRDM"/>
<evidence type="ECO:0000256" key="3">
    <source>
        <dbReference type="SAM" id="MobiDB-lite"/>
    </source>
</evidence>
<feature type="compositionally biased region" description="Low complexity" evidence="3">
    <location>
        <begin position="661"/>
        <end position="671"/>
    </location>
</feature>
<feature type="compositionally biased region" description="Pro residues" evidence="3">
    <location>
        <begin position="32"/>
        <end position="46"/>
    </location>
</feature>
<feature type="compositionally biased region" description="Basic and acidic residues" evidence="3">
    <location>
        <begin position="151"/>
        <end position="162"/>
    </location>
</feature>
<feature type="region of interest" description="Disordered" evidence="3">
    <location>
        <begin position="151"/>
        <end position="188"/>
    </location>
</feature>
<protein>
    <submittedName>
        <fullName evidence="6">AIP3 domain-containing protein</fullName>
    </submittedName>
</protein>
<evidence type="ECO:0000259" key="4">
    <source>
        <dbReference type="Pfam" id="PF03915"/>
    </source>
</evidence>
<feature type="coiled-coil region" evidence="2">
    <location>
        <begin position="815"/>
        <end position="842"/>
    </location>
</feature>
<evidence type="ECO:0000256" key="1">
    <source>
        <dbReference type="ARBA" id="ARBA00023054"/>
    </source>
</evidence>
<feature type="compositionally biased region" description="Pro residues" evidence="3">
    <location>
        <begin position="672"/>
        <end position="684"/>
    </location>
</feature>
<feature type="region of interest" description="Disordered" evidence="3">
    <location>
        <begin position="343"/>
        <end position="387"/>
    </location>
</feature>
<feature type="region of interest" description="Disordered" evidence="3">
    <location>
        <begin position="652"/>
        <end position="762"/>
    </location>
</feature>
<evidence type="ECO:0000313" key="5">
    <source>
        <dbReference type="Proteomes" id="UP000025227"/>
    </source>
</evidence>
<keyword evidence="5" id="KW-1185">Reference proteome</keyword>
<accession>A0A7I5E9A6</accession>
<feature type="compositionally biased region" description="Polar residues" evidence="3">
    <location>
        <begin position="690"/>
        <end position="728"/>
    </location>
</feature>
<feature type="domain" description="Actin interacting protein 3-like C-terminal" evidence="4">
    <location>
        <begin position="226"/>
        <end position="653"/>
    </location>
</feature>
<feature type="compositionally biased region" description="Low complexity" evidence="3">
    <location>
        <begin position="47"/>
        <end position="61"/>
    </location>
</feature>
<evidence type="ECO:0000256" key="2">
    <source>
        <dbReference type="SAM" id="Coils"/>
    </source>
</evidence>
<proteinExistence type="predicted"/>
<dbReference type="WBParaSite" id="HCON_00081850-00001">
    <property type="protein sequence ID" value="HCON_00081850-00001"/>
    <property type="gene ID" value="HCON_00081850"/>
</dbReference>
<dbReference type="GO" id="GO:0005737">
    <property type="term" value="C:cytoplasm"/>
    <property type="evidence" value="ECO:0007669"/>
    <property type="project" value="TreeGrafter"/>
</dbReference>